<dbReference type="InterPro" id="IPR019831">
    <property type="entry name" value="Mn/Fe_SOD_N"/>
</dbReference>
<evidence type="ECO:0000259" key="8">
    <source>
        <dbReference type="Pfam" id="PF00081"/>
    </source>
</evidence>
<dbReference type="Pfam" id="PF00081">
    <property type="entry name" value="Sod_Fe_N"/>
    <property type="match status" value="1"/>
</dbReference>
<comment type="similarity">
    <text evidence="1 7">Belongs to the iron/manganese superoxide dismutase family.</text>
</comment>
<name>H9BWT7_9BACT</name>
<dbReference type="Pfam" id="PF02777">
    <property type="entry name" value="Sod_Fe_C"/>
    <property type="match status" value="1"/>
</dbReference>
<dbReference type="PROSITE" id="PS00088">
    <property type="entry name" value="SOD_MN"/>
    <property type="match status" value="1"/>
</dbReference>
<dbReference type="InterPro" id="IPR036324">
    <property type="entry name" value="Mn/Fe_SOD_N_sf"/>
</dbReference>
<dbReference type="Gene3D" id="1.10.287.990">
    <property type="entry name" value="Fe,Mn superoxide dismutase (SOD) domain"/>
    <property type="match status" value="1"/>
</dbReference>
<evidence type="ECO:0000256" key="5">
    <source>
        <dbReference type="ARBA" id="ARBA00023004"/>
    </source>
</evidence>
<dbReference type="InterPro" id="IPR001189">
    <property type="entry name" value="Mn/Fe_SOD"/>
</dbReference>
<dbReference type="GO" id="GO:0004784">
    <property type="term" value="F:superoxide dismutase activity"/>
    <property type="evidence" value="ECO:0007669"/>
    <property type="project" value="UniProtKB-EC"/>
</dbReference>
<protein>
    <recommendedName>
        <fullName evidence="2 7">Superoxide dismutase</fullName>
        <ecNumber evidence="2 7">1.15.1.1</ecNumber>
    </recommendedName>
</protein>
<evidence type="ECO:0000256" key="4">
    <source>
        <dbReference type="ARBA" id="ARBA00023002"/>
    </source>
</evidence>
<organism evidence="10">
    <name type="scientific">uncultured bacterium W4-87b</name>
    <dbReference type="NCBI Taxonomy" id="1130995"/>
    <lineage>
        <taxon>Bacteria</taxon>
        <taxon>environmental samples</taxon>
    </lineage>
</organism>
<evidence type="ECO:0000256" key="2">
    <source>
        <dbReference type="ARBA" id="ARBA00012682"/>
    </source>
</evidence>
<evidence type="ECO:0000259" key="9">
    <source>
        <dbReference type="Pfam" id="PF02777"/>
    </source>
</evidence>
<dbReference type="SUPFAM" id="SSF46609">
    <property type="entry name" value="Fe,Mn superoxide dismutase (SOD), N-terminal domain"/>
    <property type="match status" value="1"/>
</dbReference>
<feature type="domain" description="Manganese/iron superoxide dismutase C-terminal" evidence="9">
    <location>
        <begin position="110"/>
        <end position="206"/>
    </location>
</feature>
<comment type="function">
    <text evidence="7">Destroys radicals which are normally produced within the cells and which are toxic to biological systems.</text>
</comment>
<accession>H9BWT7</accession>
<keyword evidence="3 6" id="KW-0479">Metal-binding</keyword>
<evidence type="ECO:0000313" key="10">
    <source>
        <dbReference type="EMBL" id="AFD03259.1"/>
    </source>
</evidence>
<evidence type="ECO:0000256" key="1">
    <source>
        <dbReference type="ARBA" id="ARBA00008714"/>
    </source>
</evidence>
<dbReference type="FunFam" id="1.10.287.990:FF:000002">
    <property type="entry name" value="Superoxide dismutase"/>
    <property type="match status" value="1"/>
</dbReference>
<feature type="binding site" evidence="6">
    <location>
        <position position="177"/>
    </location>
    <ligand>
        <name>Mn(2+)</name>
        <dbReference type="ChEBI" id="CHEBI:29035"/>
    </ligand>
</feature>
<dbReference type="PIRSF" id="PIRSF000349">
    <property type="entry name" value="SODismutase"/>
    <property type="match status" value="1"/>
</dbReference>
<dbReference type="PANTHER" id="PTHR42769">
    <property type="entry name" value="SUPEROXIDE DISMUTASE"/>
    <property type="match status" value="1"/>
</dbReference>
<dbReference type="AlphaFoldDB" id="H9BWT7"/>
<feature type="binding site" evidence="6">
    <location>
        <position position="91"/>
    </location>
    <ligand>
        <name>Mn(2+)</name>
        <dbReference type="ChEBI" id="CHEBI:29035"/>
    </ligand>
</feature>
<evidence type="ECO:0000256" key="6">
    <source>
        <dbReference type="PIRSR" id="PIRSR000349-1"/>
    </source>
</evidence>
<reference evidence="10" key="1">
    <citation type="submission" date="2011-11" db="EMBL/GenBank/DDBJ databases">
        <title>Construction and analysis of a metagenome of deep-sea sediment.</title>
        <authorList>
            <person name="Huo Y.-Y."/>
            <person name="Cheng H."/>
            <person name="Wu M."/>
        </authorList>
    </citation>
    <scope>NUCLEOTIDE SEQUENCE</scope>
</reference>
<evidence type="ECO:0000256" key="7">
    <source>
        <dbReference type="RuleBase" id="RU000414"/>
    </source>
</evidence>
<dbReference type="InterPro" id="IPR019832">
    <property type="entry name" value="Mn/Fe_SOD_C"/>
</dbReference>
<feature type="binding site" evidence="6">
    <location>
        <position position="39"/>
    </location>
    <ligand>
        <name>Mn(2+)</name>
        <dbReference type="ChEBI" id="CHEBI:29035"/>
    </ligand>
</feature>
<dbReference type="InterPro" id="IPR036314">
    <property type="entry name" value="SOD_C_sf"/>
</dbReference>
<proteinExistence type="inferred from homology"/>
<comment type="catalytic activity">
    <reaction evidence="7">
        <text>2 superoxide + 2 H(+) = H2O2 + O2</text>
        <dbReference type="Rhea" id="RHEA:20696"/>
        <dbReference type="ChEBI" id="CHEBI:15378"/>
        <dbReference type="ChEBI" id="CHEBI:15379"/>
        <dbReference type="ChEBI" id="CHEBI:16240"/>
        <dbReference type="ChEBI" id="CHEBI:18421"/>
        <dbReference type="EC" id="1.15.1.1"/>
    </reaction>
</comment>
<dbReference type="PRINTS" id="PR01703">
    <property type="entry name" value="MNSODISMTASE"/>
</dbReference>
<dbReference type="EMBL" id="JQ085820">
    <property type="protein sequence ID" value="AFD03259.1"/>
    <property type="molecule type" value="Genomic_DNA"/>
</dbReference>
<dbReference type="SUPFAM" id="SSF54719">
    <property type="entry name" value="Fe,Mn superoxide dismutase (SOD), C-terminal domain"/>
    <property type="match status" value="1"/>
</dbReference>
<sequence>MINDETRNSPTGAPHILPPLPYADNALDPVISARTLSFHYGKHHRTYVDNLNKLITGTELTDLTLQEVISATAGRVDKAGIYNNAAQIWNHTFYWNSLSPKGGGELPVVLKQKIESSFGDLDSCKKELASAAMTQFGSGWAWLVMNGDKLEVTKTANAELPLIKGVKPLLVIDVWEHAYYLDYQNRRVDYVNAVIEKLINWGFAENNLG</sequence>
<dbReference type="PANTHER" id="PTHR42769:SF3">
    <property type="entry name" value="SUPEROXIDE DISMUTASE [FE] 2, CHLOROPLASTIC"/>
    <property type="match status" value="1"/>
</dbReference>
<dbReference type="GO" id="GO:0046872">
    <property type="term" value="F:metal ion binding"/>
    <property type="evidence" value="ECO:0007669"/>
    <property type="project" value="UniProtKB-KW"/>
</dbReference>
<evidence type="ECO:0000256" key="3">
    <source>
        <dbReference type="ARBA" id="ARBA00022723"/>
    </source>
</evidence>
<feature type="domain" description="Manganese/iron superoxide dismutase N-terminal" evidence="8">
    <location>
        <begin position="15"/>
        <end position="99"/>
    </location>
</feature>
<keyword evidence="5" id="KW-0408">Iron</keyword>
<feature type="binding site" evidence="6">
    <location>
        <position position="173"/>
    </location>
    <ligand>
        <name>Mn(2+)</name>
        <dbReference type="ChEBI" id="CHEBI:29035"/>
    </ligand>
</feature>
<keyword evidence="4 7" id="KW-0560">Oxidoreductase</keyword>
<dbReference type="InterPro" id="IPR019833">
    <property type="entry name" value="Mn/Fe_SOD_BS"/>
</dbReference>
<dbReference type="EC" id="1.15.1.1" evidence="2 7"/>
<dbReference type="Gene3D" id="3.55.40.20">
    <property type="entry name" value="Iron/manganese superoxide dismutase, C-terminal domain"/>
    <property type="match status" value="1"/>
</dbReference>